<evidence type="ECO:0000256" key="1">
    <source>
        <dbReference type="SAM" id="Phobius"/>
    </source>
</evidence>
<sequence>MLIFLENLKALAFMLIFISSIMYYRQLKLLKKQRRLTKIEKAMDVITMTATFTFAFIYILLIIGT</sequence>
<gene>
    <name evidence="2" type="ORF">A21D_03439</name>
</gene>
<organism evidence="2 3">
    <name type="scientific">Virgibacillus dokdonensis</name>
    <dbReference type="NCBI Taxonomy" id="302167"/>
    <lineage>
        <taxon>Bacteria</taxon>
        <taxon>Bacillati</taxon>
        <taxon>Bacillota</taxon>
        <taxon>Bacilli</taxon>
        <taxon>Bacillales</taxon>
        <taxon>Bacillaceae</taxon>
        <taxon>Virgibacillus</taxon>
    </lineage>
</organism>
<dbReference type="STRING" id="302167.GCA_900166595_02331"/>
<dbReference type="KEGG" id="vpn:A21D_03439"/>
<proteinExistence type="predicted"/>
<evidence type="ECO:0000313" key="3">
    <source>
        <dbReference type="Proteomes" id="UP000234237"/>
    </source>
</evidence>
<feature type="transmembrane region" description="Helical" evidence="1">
    <location>
        <begin position="45"/>
        <end position="64"/>
    </location>
</feature>
<dbReference type="Proteomes" id="UP000234237">
    <property type="component" value="Chromosome"/>
</dbReference>
<name>A0A2K9J5Q4_9BACI</name>
<keyword evidence="1" id="KW-1133">Transmembrane helix</keyword>
<evidence type="ECO:0000313" key="2">
    <source>
        <dbReference type="EMBL" id="AUJ26473.1"/>
    </source>
</evidence>
<dbReference type="AlphaFoldDB" id="A0A2K9J5Q4"/>
<reference evidence="3" key="1">
    <citation type="submission" date="2016-11" db="EMBL/GenBank/DDBJ databases">
        <title>Complete genome sequence of Virgibacillus pantothenticus 21D, a halophilic bacterium isolated from the deep hypersaline anoxic basin Discovery in the Mediterranean Sea.</title>
        <authorList>
            <person name="Zeaiter Z."/>
            <person name="Booth J.M."/>
            <person name="Prosdocimi E.M."/>
            <person name="Mapelli F."/>
            <person name="Fusi M."/>
            <person name="Daffonchio D."/>
            <person name="Borin S."/>
            <person name="Crotti E."/>
        </authorList>
    </citation>
    <scope>NUCLEOTIDE SEQUENCE [LARGE SCALE GENOMIC DNA]</scope>
    <source>
        <strain evidence="3">21D</strain>
    </source>
</reference>
<feature type="transmembrane region" description="Helical" evidence="1">
    <location>
        <begin position="6"/>
        <end position="24"/>
    </location>
</feature>
<accession>A0A2K9J5Q4</accession>
<protein>
    <submittedName>
        <fullName evidence="2">Uncharacterized protein</fullName>
    </submittedName>
</protein>
<keyword evidence="1" id="KW-0472">Membrane</keyword>
<dbReference type="EMBL" id="CP018622">
    <property type="protein sequence ID" value="AUJ26473.1"/>
    <property type="molecule type" value="Genomic_DNA"/>
</dbReference>
<keyword evidence="1" id="KW-0812">Transmembrane</keyword>